<dbReference type="EMBL" id="AGSI01000017">
    <property type="protein sequence ID" value="EIE19889.1"/>
    <property type="molecule type" value="Genomic_DNA"/>
</dbReference>
<name>I0YNC0_COCSC</name>
<dbReference type="GeneID" id="17037863"/>
<evidence type="ECO:0000256" key="1">
    <source>
        <dbReference type="SAM" id="MobiDB-lite"/>
    </source>
</evidence>
<gene>
    <name evidence="2" type="ORF">COCSUDRAFT_54492</name>
</gene>
<evidence type="ECO:0000313" key="3">
    <source>
        <dbReference type="Proteomes" id="UP000007264"/>
    </source>
</evidence>
<organism evidence="2 3">
    <name type="scientific">Coccomyxa subellipsoidea (strain C-169)</name>
    <name type="common">Green microalga</name>
    <dbReference type="NCBI Taxonomy" id="574566"/>
    <lineage>
        <taxon>Eukaryota</taxon>
        <taxon>Viridiplantae</taxon>
        <taxon>Chlorophyta</taxon>
        <taxon>core chlorophytes</taxon>
        <taxon>Trebouxiophyceae</taxon>
        <taxon>Trebouxiophyceae incertae sedis</taxon>
        <taxon>Coccomyxaceae</taxon>
        <taxon>Coccomyxa</taxon>
        <taxon>Coccomyxa subellipsoidea</taxon>
    </lineage>
</organism>
<dbReference type="RefSeq" id="XP_005644433.1">
    <property type="nucleotide sequence ID" value="XM_005644376.1"/>
</dbReference>
<keyword evidence="3" id="KW-1185">Reference proteome</keyword>
<dbReference type="KEGG" id="csl:COCSUDRAFT_54492"/>
<protein>
    <submittedName>
        <fullName evidence="2">Uncharacterized protein</fullName>
    </submittedName>
</protein>
<sequence length="277" mass="30083">MHRAIRDPVSLRPPGFTHGSARLQNPKRSTPVLDLKCRITPAGPGTKILYLAEGDFDDETEDTVNVYKHKIKDQNDLDKLLQSTGVSGLLVPNTGEKVRHFEDIISDGTYSAVSPQAKALGTVQTTQKNIVHANEDAAGRYLQAALADVYGSAPKALERTFKDAKGRVVGEADALLSLGNTIYWLDHKSVMTSSKLLTALKKLKGFIKTARRENIQPFVGKDFVLVLAADLLAQDEVDRDTVLQLCFNSGIPLIVRSGASYMLQPGSASLGKPAFVL</sequence>
<dbReference type="AlphaFoldDB" id="I0YNC0"/>
<evidence type="ECO:0000313" key="2">
    <source>
        <dbReference type="EMBL" id="EIE19889.1"/>
    </source>
</evidence>
<proteinExistence type="predicted"/>
<reference evidence="2 3" key="1">
    <citation type="journal article" date="2012" name="Genome Biol.">
        <title>The genome of the polar eukaryotic microalga coccomyxa subellipsoidea reveals traits of cold adaptation.</title>
        <authorList>
            <person name="Blanc G."/>
            <person name="Agarkova I."/>
            <person name="Grimwood J."/>
            <person name="Kuo A."/>
            <person name="Brueggeman A."/>
            <person name="Dunigan D."/>
            <person name="Gurnon J."/>
            <person name="Ladunga I."/>
            <person name="Lindquist E."/>
            <person name="Lucas S."/>
            <person name="Pangilinan J."/>
            <person name="Proschold T."/>
            <person name="Salamov A."/>
            <person name="Schmutz J."/>
            <person name="Weeks D."/>
            <person name="Yamada T."/>
            <person name="Claverie J.M."/>
            <person name="Grigoriev I."/>
            <person name="Van Etten J."/>
            <person name="Lomsadze A."/>
            <person name="Borodovsky M."/>
        </authorList>
    </citation>
    <scope>NUCLEOTIDE SEQUENCE [LARGE SCALE GENOMIC DNA]</scope>
    <source>
        <strain evidence="2 3">C-169</strain>
    </source>
</reference>
<comment type="caution">
    <text evidence="2">The sequence shown here is derived from an EMBL/GenBank/DDBJ whole genome shotgun (WGS) entry which is preliminary data.</text>
</comment>
<dbReference type="Proteomes" id="UP000007264">
    <property type="component" value="Unassembled WGS sequence"/>
</dbReference>
<accession>I0YNC0</accession>
<feature type="region of interest" description="Disordered" evidence="1">
    <location>
        <begin position="1"/>
        <end position="28"/>
    </location>
</feature>